<dbReference type="InterPro" id="IPR036005">
    <property type="entry name" value="Creatinase/aminopeptidase-like"/>
</dbReference>
<dbReference type="InterPro" id="IPR029149">
    <property type="entry name" value="Creatin/AminoP/Spt16_N"/>
</dbReference>
<sequence length="598" mass="66908">MSNPVQERIQKLREMMRKQKVDAFIIPSNDPHMSEYVAPHWQAREWFSGFTGSAGTLVVTQKEAGLWTDSRYFLQAARQLEGSGIDLYKMGLPDTPDIKTFLKNHLPDGARIGYEPSVTPYRRIHDNKEGSDSFEDCGLSLQPVCQPYQEIWPERPLMPEGKAFVHPLEYAGQSCADKVAALRRHISEAGEDALLLTALDEIAWTLNIRGNDVHCNPVVISYLLITREEAYLFIDPRKTDEEMTAYLQGNGVETHPYGDFFDFLAKNNIGTILADYDQTNAQVGDFVGRNVLIDAPSPVALLKSVRNEVEISGLHRAMQRDGVALVKFLKWLEKAVPQGGETEISVDQKLHAYRAAQPLYMGESFDTIAGYREHGAIVHYEATPETDAALRPEGFLLLDSGAQYLDGTTDITRTIALGPLTQEEKEDYTLILKGHIALATAVFPEGTRGAQLDVLARMPIWQHRMNYLHGTGHGVGHFLNVHEGPQSIRMNENPVALKAGMLTSNEPGVYKAGSHGIRTENLMLTVPAGEGMFGNYLKFETVTLCPIDTTGLIREMLTDDEIRWLNEYHRTVCEKLSPDLDEGEQAWLKEKCKAITNH</sequence>
<protein>
    <submittedName>
        <fullName evidence="7">Aminopeptidase P family protein</fullName>
    </submittedName>
</protein>
<dbReference type="Proteomes" id="UP000824236">
    <property type="component" value="Unassembled WGS sequence"/>
</dbReference>
<evidence type="ECO:0000259" key="5">
    <source>
        <dbReference type="Pfam" id="PF01321"/>
    </source>
</evidence>
<comment type="caution">
    <text evidence="7">The sequence shown here is derived from an EMBL/GenBank/DDBJ whole genome shotgun (WGS) entry which is preliminary data.</text>
</comment>
<dbReference type="GO" id="GO:0046872">
    <property type="term" value="F:metal ion binding"/>
    <property type="evidence" value="ECO:0007669"/>
    <property type="project" value="UniProtKB-KW"/>
</dbReference>
<dbReference type="InterPro" id="IPR000587">
    <property type="entry name" value="Creatinase_N"/>
</dbReference>
<comment type="similarity">
    <text evidence="1">Belongs to the peptidase M24B family.</text>
</comment>
<dbReference type="AlphaFoldDB" id="A0A9E2NP95"/>
<dbReference type="Pfam" id="PF16188">
    <property type="entry name" value="Peptidase_M24_C"/>
    <property type="match status" value="1"/>
</dbReference>
<evidence type="ECO:0000259" key="6">
    <source>
        <dbReference type="Pfam" id="PF16188"/>
    </source>
</evidence>
<feature type="domain" description="Peptidase M24" evidence="4">
    <location>
        <begin position="314"/>
        <end position="524"/>
    </location>
</feature>
<dbReference type="FunFam" id="3.90.230.10:FF:000009">
    <property type="entry name" value="xaa-Pro aminopeptidase 2"/>
    <property type="match status" value="1"/>
</dbReference>
<evidence type="ECO:0000313" key="7">
    <source>
        <dbReference type="EMBL" id="MBU3814845.1"/>
    </source>
</evidence>
<evidence type="ECO:0000256" key="2">
    <source>
        <dbReference type="ARBA" id="ARBA00022723"/>
    </source>
</evidence>
<reference evidence="7" key="1">
    <citation type="journal article" date="2021" name="PeerJ">
        <title>Extensive microbial diversity within the chicken gut microbiome revealed by metagenomics and culture.</title>
        <authorList>
            <person name="Gilroy R."/>
            <person name="Ravi A."/>
            <person name="Getino M."/>
            <person name="Pursley I."/>
            <person name="Horton D.L."/>
            <person name="Alikhan N.F."/>
            <person name="Baker D."/>
            <person name="Gharbi K."/>
            <person name="Hall N."/>
            <person name="Watson M."/>
            <person name="Adriaenssens E.M."/>
            <person name="Foster-Nyarko E."/>
            <person name="Jarju S."/>
            <person name="Secka A."/>
            <person name="Antonio M."/>
            <person name="Oren A."/>
            <person name="Chaudhuri R.R."/>
            <person name="La Ragione R."/>
            <person name="Hildebrand F."/>
            <person name="Pallen M.J."/>
        </authorList>
    </citation>
    <scope>NUCLEOTIDE SEQUENCE</scope>
    <source>
        <strain evidence="7">B3-3758</strain>
    </source>
</reference>
<dbReference type="InterPro" id="IPR032416">
    <property type="entry name" value="Peptidase_M24_C"/>
</dbReference>
<dbReference type="Gene3D" id="3.40.350.10">
    <property type="entry name" value="Creatinase/prolidase N-terminal domain"/>
    <property type="match status" value="2"/>
</dbReference>
<dbReference type="EMBL" id="JAHLFO010000139">
    <property type="protein sequence ID" value="MBU3814845.1"/>
    <property type="molecule type" value="Genomic_DNA"/>
</dbReference>
<organism evidence="7 8">
    <name type="scientific">Candidatus Bacteroides intestinipullorum</name>
    <dbReference type="NCBI Taxonomy" id="2838471"/>
    <lineage>
        <taxon>Bacteria</taxon>
        <taxon>Pseudomonadati</taxon>
        <taxon>Bacteroidota</taxon>
        <taxon>Bacteroidia</taxon>
        <taxon>Bacteroidales</taxon>
        <taxon>Bacteroidaceae</taxon>
        <taxon>Bacteroides</taxon>
    </lineage>
</organism>
<dbReference type="GO" id="GO:0070006">
    <property type="term" value="F:metalloaminopeptidase activity"/>
    <property type="evidence" value="ECO:0007669"/>
    <property type="project" value="InterPro"/>
</dbReference>
<keyword evidence="3" id="KW-0378">Hydrolase</keyword>
<dbReference type="Pfam" id="PF00557">
    <property type="entry name" value="Peptidase_M24"/>
    <property type="match status" value="1"/>
</dbReference>
<dbReference type="InterPro" id="IPR033740">
    <property type="entry name" value="Pept_M24B"/>
</dbReference>
<dbReference type="InterPro" id="IPR050422">
    <property type="entry name" value="X-Pro_aminopeptidase_P"/>
</dbReference>
<evidence type="ECO:0000256" key="3">
    <source>
        <dbReference type="ARBA" id="ARBA00022801"/>
    </source>
</evidence>
<dbReference type="Pfam" id="PF01321">
    <property type="entry name" value="Creatinase_N"/>
    <property type="match status" value="1"/>
</dbReference>
<dbReference type="CDD" id="cd01085">
    <property type="entry name" value="APP"/>
    <property type="match status" value="1"/>
</dbReference>
<keyword evidence="7" id="KW-0645">Protease</keyword>
<gene>
    <name evidence="7" type="ORF">H9791_10185</name>
</gene>
<reference evidence="7" key="2">
    <citation type="submission" date="2021-04" db="EMBL/GenBank/DDBJ databases">
        <authorList>
            <person name="Gilroy R."/>
        </authorList>
    </citation>
    <scope>NUCLEOTIDE SEQUENCE</scope>
    <source>
        <strain evidence="7">B3-3758</strain>
    </source>
</reference>
<accession>A0A9E2NP95</accession>
<feature type="domain" description="Creatinase N-terminal" evidence="5">
    <location>
        <begin position="8"/>
        <end position="130"/>
    </location>
</feature>
<keyword evidence="2" id="KW-0479">Metal-binding</keyword>
<dbReference type="InterPro" id="IPR000994">
    <property type="entry name" value="Pept_M24"/>
</dbReference>
<dbReference type="Gene3D" id="3.90.230.10">
    <property type="entry name" value="Creatinase/methionine aminopeptidase superfamily"/>
    <property type="match status" value="1"/>
</dbReference>
<evidence type="ECO:0000313" key="8">
    <source>
        <dbReference type="Proteomes" id="UP000824236"/>
    </source>
</evidence>
<keyword evidence="7" id="KW-0031">Aminopeptidase</keyword>
<dbReference type="SUPFAM" id="SSF53092">
    <property type="entry name" value="Creatinase/prolidase N-terminal domain"/>
    <property type="match status" value="2"/>
</dbReference>
<dbReference type="PANTHER" id="PTHR43763:SF6">
    <property type="entry name" value="XAA-PRO AMINOPEPTIDASE 1"/>
    <property type="match status" value="1"/>
</dbReference>
<feature type="domain" description="Peptidase M24 C-terminal" evidence="6">
    <location>
        <begin position="535"/>
        <end position="595"/>
    </location>
</feature>
<evidence type="ECO:0000259" key="4">
    <source>
        <dbReference type="Pfam" id="PF00557"/>
    </source>
</evidence>
<dbReference type="PANTHER" id="PTHR43763">
    <property type="entry name" value="XAA-PRO AMINOPEPTIDASE 1"/>
    <property type="match status" value="1"/>
</dbReference>
<proteinExistence type="inferred from homology"/>
<dbReference type="GO" id="GO:0005737">
    <property type="term" value="C:cytoplasm"/>
    <property type="evidence" value="ECO:0007669"/>
    <property type="project" value="UniProtKB-ARBA"/>
</dbReference>
<dbReference type="SUPFAM" id="SSF55920">
    <property type="entry name" value="Creatinase/aminopeptidase"/>
    <property type="match status" value="1"/>
</dbReference>
<dbReference type="Pfam" id="PF16189">
    <property type="entry name" value="Creatinase_N_2"/>
    <property type="match status" value="1"/>
</dbReference>
<name>A0A9E2NP95_9BACE</name>
<evidence type="ECO:0000256" key="1">
    <source>
        <dbReference type="ARBA" id="ARBA00008766"/>
    </source>
</evidence>